<accession>A0AAE8NK24</accession>
<dbReference type="RefSeq" id="WP_146774277.1">
    <property type="nucleotide sequence ID" value="NZ_CADEUP010000006.1"/>
</dbReference>
<evidence type="ECO:0000313" key="2">
    <source>
        <dbReference type="Proteomes" id="UP000250416"/>
    </source>
</evidence>
<evidence type="ECO:0000313" key="1">
    <source>
        <dbReference type="EMBL" id="SQA57446.1"/>
    </source>
</evidence>
<sequence length="126" mass="13606">MLAHLRALVGGRKPTAAPAVAVTDELPVEVATVIAGASFMDRGTDEEGNPRLVITLAGGGGFRYSRDDAAAWLKRAWPSLNEAQTARAVKLIASRVAEINRLPSGGHREGERWADWKPNRSAWYGE</sequence>
<name>A0AAE8NK24_BURCE</name>
<organism evidence="1 2">
    <name type="scientific">Burkholderia cepacia</name>
    <name type="common">Pseudomonas cepacia</name>
    <dbReference type="NCBI Taxonomy" id="292"/>
    <lineage>
        <taxon>Bacteria</taxon>
        <taxon>Pseudomonadati</taxon>
        <taxon>Pseudomonadota</taxon>
        <taxon>Betaproteobacteria</taxon>
        <taxon>Burkholderiales</taxon>
        <taxon>Burkholderiaceae</taxon>
        <taxon>Burkholderia</taxon>
        <taxon>Burkholderia cepacia complex</taxon>
    </lineage>
</organism>
<reference evidence="1 2" key="1">
    <citation type="submission" date="2018-06" db="EMBL/GenBank/DDBJ databases">
        <authorList>
            <consortium name="Pathogen Informatics"/>
            <person name="Doyle S."/>
        </authorList>
    </citation>
    <scope>NUCLEOTIDE SEQUENCE [LARGE SCALE GENOMIC DNA]</scope>
    <source>
        <strain evidence="1 2">NCTC10661</strain>
    </source>
</reference>
<gene>
    <name evidence="1" type="ORF">NCTC10661_06016</name>
</gene>
<dbReference type="EMBL" id="UARD01000044">
    <property type="protein sequence ID" value="SQA57446.1"/>
    <property type="molecule type" value="Genomic_DNA"/>
</dbReference>
<protein>
    <submittedName>
        <fullName evidence="1">Uncharacterized protein</fullName>
    </submittedName>
</protein>
<comment type="caution">
    <text evidence="1">The sequence shown here is derived from an EMBL/GenBank/DDBJ whole genome shotgun (WGS) entry which is preliminary data.</text>
</comment>
<dbReference type="Proteomes" id="UP000250416">
    <property type="component" value="Unassembled WGS sequence"/>
</dbReference>
<dbReference type="AlphaFoldDB" id="A0AAE8NK24"/>
<proteinExistence type="predicted"/>